<name>A0A0F9BGA4_9ZZZZ</name>
<evidence type="ECO:0000313" key="1">
    <source>
        <dbReference type="EMBL" id="KKL12872.1"/>
    </source>
</evidence>
<reference evidence="1" key="1">
    <citation type="journal article" date="2015" name="Nature">
        <title>Complex archaea that bridge the gap between prokaryotes and eukaryotes.</title>
        <authorList>
            <person name="Spang A."/>
            <person name="Saw J.H."/>
            <person name="Jorgensen S.L."/>
            <person name="Zaremba-Niedzwiedzka K."/>
            <person name="Martijn J."/>
            <person name="Lind A.E."/>
            <person name="van Eijk R."/>
            <person name="Schleper C."/>
            <person name="Guy L."/>
            <person name="Ettema T.J."/>
        </authorList>
    </citation>
    <scope>NUCLEOTIDE SEQUENCE</scope>
</reference>
<gene>
    <name evidence="1" type="ORF">LCGC14_2531430</name>
</gene>
<protein>
    <submittedName>
        <fullName evidence="1">Uncharacterized protein</fullName>
    </submittedName>
</protein>
<dbReference type="EMBL" id="LAZR01041091">
    <property type="protein sequence ID" value="KKL12872.1"/>
    <property type="molecule type" value="Genomic_DNA"/>
</dbReference>
<organism evidence="1">
    <name type="scientific">marine sediment metagenome</name>
    <dbReference type="NCBI Taxonomy" id="412755"/>
    <lineage>
        <taxon>unclassified sequences</taxon>
        <taxon>metagenomes</taxon>
        <taxon>ecological metagenomes</taxon>
    </lineage>
</organism>
<comment type="caution">
    <text evidence="1">The sequence shown here is derived from an EMBL/GenBank/DDBJ whole genome shotgun (WGS) entry which is preliminary data.</text>
</comment>
<accession>A0A0F9BGA4</accession>
<dbReference type="AlphaFoldDB" id="A0A0F9BGA4"/>
<proteinExistence type="predicted"/>
<sequence>MTTSSLEEWINKQKKFILEQGRQAMEARTESLLENAFRGEAMSTEVERTTVPLKDFKIITKTLSCCKERASELSTRSRKLVSLYTGESEPEKDEEEKLKVDSVVLVHVLRDIENEISRSLSEISDNLEKLENAW</sequence>